<dbReference type="PANTHER" id="PTHR12800:SF4">
    <property type="entry name" value="HSP90 CO-CHAPERONE CDC37"/>
    <property type="match status" value="1"/>
</dbReference>
<feature type="compositionally biased region" description="Basic and acidic residues" evidence="7">
    <location>
        <begin position="176"/>
        <end position="188"/>
    </location>
</feature>
<keyword evidence="4" id="KW-0143">Chaperone</keyword>
<evidence type="ECO:0000256" key="5">
    <source>
        <dbReference type="ARBA" id="ARBA00031396"/>
    </source>
</evidence>
<reference evidence="12" key="1">
    <citation type="journal article" date="2014" name="Proc. Natl. Acad. Sci. U.S.A.">
        <title>Extensive sampling of basidiomycete genomes demonstrates inadequacy of the white-rot/brown-rot paradigm for wood decay fungi.</title>
        <authorList>
            <person name="Riley R."/>
            <person name="Salamov A.A."/>
            <person name="Brown D.W."/>
            <person name="Nagy L.G."/>
            <person name="Floudas D."/>
            <person name="Held B.W."/>
            <person name="Levasseur A."/>
            <person name="Lombard V."/>
            <person name="Morin E."/>
            <person name="Otillar R."/>
            <person name="Lindquist E.A."/>
            <person name="Sun H."/>
            <person name="LaButti K.M."/>
            <person name="Schmutz J."/>
            <person name="Jabbour D."/>
            <person name="Luo H."/>
            <person name="Baker S.E."/>
            <person name="Pisabarro A.G."/>
            <person name="Walton J.D."/>
            <person name="Blanchette R.A."/>
            <person name="Henrissat B."/>
            <person name="Martin F."/>
            <person name="Cullen D."/>
            <person name="Hibbett D.S."/>
            <person name="Grigoriev I.V."/>
        </authorList>
    </citation>
    <scope>NUCLEOTIDE SEQUENCE [LARGE SCALE GENOMIC DNA]</scope>
    <source>
        <strain evidence="12">PC15</strain>
    </source>
</reference>
<dbReference type="InterPro" id="IPR013855">
    <property type="entry name" value="Cdc37_N_dom"/>
</dbReference>
<dbReference type="FunCoup" id="A0A067NCL3">
    <property type="interactions" value="452"/>
</dbReference>
<dbReference type="InParanoid" id="A0A067NCL3"/>
<dbReference type="InterPro" id="IPR004918">
    <property type="entry name" value="Cdc37"/>
</dbReference>
<dbReference type="STRING" id="1137138.A0A067NCL3"/>
<dbReference type="InterPro" id="IPR013874">
    <property type="entry name" value="Cdc37_Hsp90-bd"/>
</dbReference>
<accession>A0A067NCL3</accession>
<evidence type="ECO:0000256" key="4">
    <source>
        <dbReference type="ARBA" id="ARBA00023186"/>
    </source>
</evidence>
<feature type="domain" description="Cdc37 C-terminal" evidence="8">
    <location>
        <begin position="392"/>
        <end position="489"/>
    </location>
</feature>
<evidence type="ECO:0000313" key="11">
    <source>
        <dbReference type="EMBL" id="KDQ25599.1"/>
    </source>
</evidence>
<gene>
    <name evidence="11" type="ORF">PLEOSDRAFT_1113512</name>
</gene>
<dbReference type="SMART" id="SM01069">
    <property type="entry name" value="CDC37_C"/>
    <property type="match status" value="1"/>
</dbReference>
<dbReference type="HOGENOM" id="CLU_033261_0_0_1"/>
<dbReference type="GO" id="GO:0051082">
    <property type="term" value="F:unfolded protein binding"/>
    <property type="evidence" value="ECO:0007669"/>
    <property type="project" value="TreeGrafter"/>
</dbReference>
<comment type="similarity">
    <text evidence="2">Belongs to the CDC37 family.</text>
</comment>
<evidence type="ECO:0000256" key="7">
    <source>
        <dbReference type="SAM" id="MobiDB-lite"/>
    </source>
</evidence>
<dbReference type="OrthoDB" id="440202at2759"/>
<protein>
    <recommendedName>
        <fullName evidence="5">Hsp90 chaperone protein kinase-targeting subunit</fullName>
    </recommendedName>
</protein>
<evidence type="ECO:0000256" key="6">
    <source>
        <dbReference type="SAM" id="Coils"/>
    </source>
</evidence>
<dbReference type="PANTHER" id="PTHR12800">
    <property type="entry name" value="CDC37-RELATED"/>
    <property type="match status" value="1"/>
</dbReference>
<feature type="coiled-coil region" evidence="6">
    <location>
        <begin position="348"/>
        <end position="385"/>
    </location>
</feature>
<dbReference type="Pfam" id="PF03234">
    <property type="entry name" value="CDC37_N"/>
    <property type="match status" value="1"/>
</dbReference>
<feature type="domain" description="Cdc37 N-terminal" evidence="10">
    <location>
        <begin position="2"/>
        <end position="190"/>
    </location>
</feature>
<dbReference type="InterPro" id="IPR013873">
    <property type="entry name" value="Cdc37_C"/>
</dbReference>
<dbReference type="VEuPathDB" id="FungiDB:PLEOSDRAFT_1113512"/>
<dbReference type="GO" id="GO:0031072">
    <property type="term" value="F:heat shock protein binding"/>
    <property type="evidence" value="ECO:0007669"/>
    <property type="project" value="TreeGrafter"/>
</dbReference>
<feature type="domain" description="Cdc37 Hsp90 binding" evidence="9">
    <location>
        <begin position="189"/>
        <end position="377"/>
    </location>
</feature>
<feature type="compositionally biased region" description="Pro residues" evidence="7">
    <location>
        <begin position="193"/>
        <end position="202"/>
    </location>
</feature>
<dbReference type="SMART" id="SM01070">
    <property type="entry name" value="CDC37_M"/>
    <property type="match status" value="1"/>
</dbReference>
<evidence type="ECO:0000313" key="12">
    <source>
        <dbReference type="Proteomes" id="UP000027073"/>
    </source>
</evidence>
<dbReference type="Pfam" id="PF08564">
    <property type="entry name" value="CDC37_C"/>
    <property type="match status" value="1"/>
</dbReference>
<dbReference type="GO" id="GO:0006457">
    <property type="term" value="P:protein folding"/>
    <property type="evidence" value="ECO:0007669"/>
    <property type="project" value="TreeGrafter"/>
</dbReference>
<dbReference type="InterPro" id="IPR038189">
    <property type="entry name" value="Cdc37_Hsp90-bd_sf"/>
</dbReference>
<dbReference type="GO" id="GO:0019901">
    <property type="term" value="F:protein kinase binding"/>
    <property type="evidence" value="ECO:0007669"/>
    <property type="project" value="InterPro"/>
</dbReference>
<name>A0A067NCL3_PLEO1</name>
<dbReference type="EMBL" id="KL198010">
    <property type="protein sequence ID" value="KDQ25599.1"/>
    <property type="molecule type" value="Genomic_DNA"/>
</dbReference>
<proteinExistence type="inferred from homology"/>
<organism evidence="11 12">
    <name type="scientific">Pleurotus ostreatus (strain PC15)</name>
    <name type="common">Oyster mushroom</name>
    <dbReference type="NCBI Taxonomy" id="1137138"/>
    <lineage>
        <taxon>Eukaryota</taxon>
        <taxon>Fungi</taxon>
        <taxon>Dikarya</taxon>
        <taxon>Basidiomycota</taxon>
        <taxon>Agaricomycotina</taxon>
        <taxon>Agaricomycetes</taxon>
        <taxon>Agaricomycetidae</taxon>
        <taxon>Agaricales</taxon>
        <taxon>Pleurotineae</taxon>
        <taxon>Pleurotaceae</taxon>
        <taxon>Pleurotus</taxon>
    </lineage>
</organism>
<evidence type="ECO:0000256" key="3">
    <source>
        <dbReference type="ARBA" id="ARBA00022490"/>
    </source>
</evidence>
<dbReference type="GO" id="GO:0005737">
    <property type="term" value="C:cytoplasm"/>
    <property type="evidence" value="ECO:0007669"/>
    <property type="project" value="UniProtKB-SubCell"/>
</dbReference>
<dbReference type="SMART" id="SM01071">
    <property type="entry name" value="CDC37_N"/>
    <property type="match status" value="1"/>
</dbReference>
<dbReference type="Proteomes" id="UP000027073">
    <property type="component" value="Unassembled WGS sequence"/>
</dbReference>
<dbReference type="Pfam" id="PF08565">
    <property type="entry name" value="CDC37_M"/>
    <property type="match status" value="1"/>
</dbReference>
<feature type="region of interest" description="Disordered" evidence="7">
    <location>
        <begin position="176"/>
        <end position="248"/>
    </location>
</feature>
<keyword evidence="6" id="KW-0175">Coiled coil</keyword>
<dbReference type="AlphaFoldDB" id="A0A067NCL3"/>
<sequence>MPLNYSKWDRLELSDDSDIEGHPNVDHKSLVKWKQRDIHEKREARKAKIAKLEAEIACNNVLQPRIEVVYAKLENAEPSPSVYFNNLVEQLEQNPSPDAPPTNAPGQPTYDAMMLSLLLQVSKAARDQVGGLAAAEKEEKVGKALRTELGKHLEMLKKTTGEMKKDLEVELAEQKKHITSEDIHDGFDSKYVPPKPEPPPVPHAKVDKPKKKVTTTEFEVLNPAASTAGSSKQAPPSSTEDPEDDAELGEELPELTPSLEAFSRIKLQQWEESFEFIKTHRDVVVPGASDALLVAGFRAESAGKSQYAKQCVHQSLLLQYGEKLGGDGVGVFFKKMIAGDKRAIKVFVDDVETTYNHLKSRVKTLREEEAQSSECKEQIQLVAENPDTVISFNVPEGPAPDEIKLEGPGTEGLDVEEVRKALDFRWTVFCGFPEKFQAALKEGTLEGVNKVLAEMDVPEAENIVSQLDMAGILSFAEGGIRDETGKDKEN</sequence>
<comment type="subcellular location">
    <subcellularLocation>
        <location evidence="1">Cytoplasm</location>
    </subcellularLocation>
</comment>
<keyword evidence="3" id="KW-0963">Cytoplasm</keyword>
<evidence type="ECO:0000256" key="2">
    <source>
        <dbReference type="ARBA" id="ARBA00006222"/>
    </source>
</evidence>
<dbReference type="GO" id="GO:0051087">
    <property type="term" value="F:protein-folding chaperone binding"/>
    <property type="evidence" value="ECO:0007669"/>
    <property type="project" value="TreeGrafter"/>
</dbReference>
<dbReference type="SUPFAM" id="SSF101391">
    <property type="entry name" value="Hsp90 co-chaperone CDC37"/>
    <property type="match status" value="1"/>
</dbReference>
<evidence type="ECO:0000256" key="1">
    <source>
        <dbReference type="ARBA" id="ARBA00004496"/>
    </source>
</evidence>
<evidence type="ECO:0000259" key="8">
    <source>
        <dbReference type="SMART" id="SM01069"/>
    </source>
</evidence>
<dbReference type="GO" id="GO:0050821">
    <property type="term" value="P:protein stabilization"/>
    <property type="evidence" value="ECO:0007669"/>
    <property type="project" value="TreeGrafter"/>
</dbReference>
<evidence type="ECO:0000259" key="9">
    <source>
        <dbReference type="SMART" id="SM01070"/>
    </source>
</evidence>
<evidence type="ECO:0000259" key="10">
    <source>
        <dbReference type="SMART" id="SM01071"/>
    </source>
</evidence>
<dbReference type="Gene3D" id="1.20.58.610">
    <property type="entry name" value="Cdc37, Hsp90 binding domain"/>
    <property type="match status" value="1"/>
</dbReference>
<feature type="compositionally biased region" description="Polar residues" evidence="7">
    <location>
        <begin position="224"/>
        <end position="239"/>
    </location>
</feature>